<feature type="region of interest" description="Disordered" evidence="2">
    <location>
        <begin position="1397"/>
        <end position="1416"/>
    </location>
</feature>
<feature type="transmembrane region" description="Helical" evidence="3">
    <location>
        <begin position="250"/>
        <end position="280"/>
    </location>
</feature>
<proteinExistence type="predicted"/>
<evidence type="ECO:0000256" key="2">
    <source>
        <dbReference type="SAM" id="MobiDB-lite"/>
    </source>
</evidence>
<dbReference type="InterPro" id="IPR050708">
    <property type="entry name" value="T6SS_VgrG/RHS"/>
</dbReference>
<dbReference type="Pfam" id="PF05593">
    <property type="entry name" value="RHS_repeat"/>
    <property type="match status" value="7"/>
</dbReference>
<feature type="domain" description="DUF6531" evidence="4">
    <location>
        <begin position="356"/>
        <end position="428"/>
    </location>
</feature>
<dbReference type="Proteomes" id="UP000280197">
    <property type="component" value="Chromosome"/>
</dbReference>
<dbReference type="NCBIfam" id="TIGR03696">
    <property type="entry name" value="Rhs_assc_core"/>
    <property type="match status" value="1"/>
</dbReference>
<keyword evidence="3" id="KW-0472">Membrane</keyword>
<dbReference type="InterPro" id="IPR006530">
    <property type="entry name" value="YD"/>
</dbReference>
<evidence type="ECO:0000256" key="3">
    <source>
        <dbReference type="SAM" id="Phobius"/>
    </source>
</evidence>
<gene>
    <name evidence="7" type="ORF">EJC51_29065</name>
</gene>
<evidence type="ECO:0000259" key="4">
    <source>
        <dbReference type="Pfam" id="PF20148"/>
    </source>
</evidence>
<feature type="domain" description="Teneurin-like YD-shell" evidence="6">
    <location>
        <begin position="1090"/>
        <end position="1356"/>
    </location>
</feature>
<dbReference type="EMBL" id="CP034463">
    <property type="protein sequence ID" value="AZP19763.1"/>
    <property type="molecule type" value="Genomic_DNA"/>
</dbReference>
<dbReference type="RefSeq" id="WP_126273785.1">
    <property type="nucleotide sequence ID" value="NZ_CP034463.1"/>
</dbReference>
<dbReference type="Gene3D" id="3.90.930.1">
    <property type="match status" value="1"/>
</dbReference>
<dbReference type="InterPro" id="IPR022385">
    <property type="entry name" value="Rhs_assc_core"/>
</dbReference>
<dbReference type="InterPro" id="IPR056823">
    <property type="entry name" value="TEN-like_YD-shell"/>
</dbReference>
<evidence type="ECO:0000259" key="6">
    <source>
        <dbReference type="Pfam" id="PF25023"/>
    </source>
</evidence>
<dbReference type="Pfam" id="PF20148">
    <property type="entry name" value="DUF6531"/>
    <property type="match status" value="1"/>
</dbReference>
<feature type="compositionally biased region" description="Basic and acidic residues" evidence="2">
    <location>
        <begin position="139"/>
        <end position="172"/>
    </location>
</feature>
<dbReference type="PRINTS" id="PR00394">
    <property type="entry name" value="RHSPROTEIN"/>
</dbReference>
<evidence type="ECO:0000313" key="8">
    <source>
        <dbReference type="Proteomes" id="UP000280197"/>
    </source>
</evidence>
<feature type="domain" description="Putative T7SS secretion signal" evidence="5">
    <location>
        <begin position="21"/>
        <end position="221"/>
    </location>
</feature>
<dbReference type="InterPro" id="IPR049082">
    <property type="entry name" value="T7SS_signal"/>
</dbReference>
<dbReference type="Pfam" id="PF25023">
    <property type="entry name" value="TEN_YD-shell"/>
    <property type="match status" value="1"/>
</dbReference>
<keyword evidence="3" id="KW-0812">Transmembrane</keyword>
<dbReference type="Pfam" id="PF21725">
    <property type="entry name" value="T7SS_signal"/>
    <property type="match status" value="1"/>
</dbReference>
<dbReference type="NCBIfam" id="TIGR01643">
    <property type="entry name" value="YD_repeat_2x"/>
    <property type="match status" value="13"/>
</dbReference>
<keyword evidence="3" id="KW-1133">Transmembrane helix</keyword>
<dbReference type="InterPro" id="IPR031325">
    <property type="entry name" value="RHS_repeat"/>
</dbReference>
<name>A0A3Q9C1R1_9ACTN</name>
<feature type="region of interest" description="Disordered" evidence="2">
    <location>
        <begin position="139"/>
        <end position="216"/>
    </location>
</feature>
<feature type="compositionally biased region" description="Basic and acidic residues" evidence="2">
    <location>
        <begin position="193"/>
        <end position="216"/>
    </location>
</feature>
<evidence type="ECO:0000259" key="5">
    <source>
        <dbReference type="Pfam" id="PF21725"/>
    </source>
</evidence>
<protein>
    <recommendedName>
        <fullName evidence="9">Rhs protein</fullName>
    </recommendedName>
</protein>
<evidence type="ECO:0000313" key="7">
    <source>
        <dbReference type="EMBL" id="AZP19763.1"/>
    </source>
</evidence>
<dbReference type="Gene3D" id="2.180.10.10">
    <property type="entry name" value="RHS repeat-associated core"/>
    <property type="match status" value="2"/>
</dbReference>
<dbReference type="PANTHER" id="PTHR32305:SF15">
    <property type="entry name" value="PROTEIN RHSA-RELATED"/>
    <property type="match status" value="1"/>
</dbReference>
<sequence>MAGHRPTDWHVLDLDKDPTPGDPDRIKILAKTLHDFADDVSDALRLVNGMAGEDTLLEWAGKSAEVFKDEFGGVPKNLKKLKKSYELCGDALADFWPKLERAQALADRALAKGREAQSDLSSANSRLASADSWVTRANKEADKYKDDPTGSKSGGDKPDESKVRAATRDAQHAKSAQSSAQTDVHNAQGALDAAKKMAEDARKMRDEAARTAKTKIDEASDAGIQNRSWWEEVGDWFSDNWDNIVAVCKVVVAVVGVIAMIIGGPILGAIVLIAALVVLADTLYKYSKGQASLWDVGLAALDCIPGMKGLTTLGGLAKGLKAFGKTGLKGMALGVKGLGKGSRAFGRQMKKLLKRGDPVDMATGEMVMSATDVSLDGMLPLVFERHYRTASQGGSLLGRRWTCTLDQRLVLDATGVRFLVDDGMILVYPVPERDLSVLPVDGPQWPMSWDGTPDGEVTVHRPETGQTLAFRPVAGRGPTELALVAVRDRNDNTITVTYAADGSPARMLHHGGYEIGVTCENGRISALALDSAPERPVLVRYGYDAGGELAEVVNSSGLPLRYFYDERRRMTGWEDRNGVWYRFEYDAAGRCTAGRGRDGLLDYTFAYDDAALRTTAVDSLGNATVYQFNNAFQMIAETDPLGHVVRQEWDERDQLLSRTDPLGRTTRLEWDSAGNLTAVHLPDGSTSSARFNDLNLPVELTGYDGKVTRQEWDERGNCTAVTTPDGGTVRFTRDRTGALASLTDPLGAVQHFTNNAVGQPLTETDALGAVWHYTYDAFGRHTTITDPLGATTETTWTIEGLQATRRDPDGTGEAWTYDPEGNCVAHTDALGQVTRFTYGGFDLLTSRTTADGVRYTFTHDTELRLTQVVNPQGLTWDYTYDAVGRPVAETDFDGRTVTYTYDAAGQLTGRTNPLGQSTAFRYDSVGNQVEKTVDGHATTVFTHDAAGRLLTATGYDATLTYTYDAAGRITGEAIDGHAVTTTYDALNRPTRRTTPAGVTTDYGYDAAGNRVTLTAAGRTLASTHDAVGRETARRLGTTGAVLAHTWDSEDRLTAQTLSAPHSARPLKQQTYSYRADGCVTALDDQGTGRRTYDVDPAGRITAVRAADWTESYAYDEAGNQIWATWPDRHAVPEGRGERSYEGGRVSRAGSVRYEYDAAGRVTVRRRTRLSRKPDVWRYTWDGEDRLTSVTTPDGTVWRYRYDPLGRRVAKQRLAGDGTTVVEETRFSWDGPHLVEQTTRTVDGAREHTLTWDREGTTPVAQTERTTLAGAPQDVVDERFYAIVTDVVGTPTELVAEDGSLAWQADATLWGLPGPSPDATAHTPLRFPGQYHDEETGLHYNYFRHYDPVTAAYVSPDPLGMDAGPNPRRYSLNPLLWIDYLGLLTCRQNARRLKRNMKREGRKVPRGHAAAHLVPSGGSMGHWAPGARSRALLERYRVDVNDAANGIPLGHPSPHNFTHREPFLRRVNEHLEQVVRDGTDQGLGARAIRSQLRQELRTIGRQVEGELATGQPGAGAYWTAP</sequence>
<keyword evidence="1" id="KW-0677">Repeat</keyword>
<dbReference type="Pfam" id="PF14412">
    <property type="entry name" value="AHH"/>
    <property type="match status" value="1"/>
</dbReference>
<accession>A0A3Q9C1R1</accession>
<dbReference type="KEGG" id="saqu:EJC51_29065"/>
<dbReference type="InterPro" id="IPR045351">
    <property type="entry name" value="DUF6531"/>
</dbReference>
<organism evidence="7 8">
    <name type="scientific">Streptomyces aquilus</name>
    <dbReference type="NCBI Taxonomy" id="2548456"/>
    <lineage>
        <taxon>Bacteria</taxon>
        <taxon>Bacillati</taxon>
        <taxon>Actinomycetota</taxon>
        <taxon>Actinomycetes</taxon>
        <taxon>Kitasatosporales</taxon>
        <taxon>Streptomycetaceae</taxon>
        <taxon>Streptomyces</taxon>
    </lineage>
</organism>
<evidence type="ECO:0000256" key="1">
    <source>
        <dbReference type="ARBA" id="ARBA00022737"/>
    </source>
</evidence>
<reference evidence="7 8" key="1">
    <citation type="submission" date="2018-12" db="EMBL/GenBank/DDBJ databases">
        <authorList>
            <person name="Li K."/>
        </authorList>
    </citation>
    <scope>NUCLEOTIDE SEQUENCE [LARGE SCALE GENOMIC DNA]</scope>
    <source>
        <strain evidence="8">CR22</strain>
    </source>
</reference>
<dbReference type="InterPro" id="IPR032871">
    <property type="entry name" value="AHH_dom_containing"/>
</dbReference>
<keyword evidence="8" id="KW-1185">Reference proteome</keyword>
<feature type="region of interest" description="Disordered" evidence="2">
    <location>
        <begin position="1"/>
        <end position="20"/>
    </location>
</feature>
<evidence type="ECO:0008006" key="9">
    <source>
        <dbReference type="Google" id="ProtNLM"/>
    </source>
</evidence>
<dbReference type="PANTHER" id="PTHR32305">
    <property type="match status" value="1"/>
</dbReference>